<gene>
    <name evidence="3" type="ORF">SAMN04489727_4099</name>
</gene>
<dbReference type="Proteomes" id="UP000199622">
    <property type="component" value="Unassembled WGS sequence"/>
</dbReference>
<feature type="compositionally biased region" description="Low complexity" evidence="1">
    <location>
        <begin position="52"/>
        <end position="74"/>
    </location>
</feature>
<evidence type="ECO:0000313" key="4">
    <source>
        <dbReference type="Proteomes" id="UP000199622"/>
    </source>
</evidence>
<dbReference type="STRING" id="208445.SAMN04489727_4099"/>
<feature type="region of interest" description="Disordered" evidence="1">
    <location>
        <begin position="183"/>
        <end position="205"/>
    </location>
</feature>
<feature type="region of interest" description="Disordered" evidence="1">
    <location>
        <begin position="1"/>
        <end position="109"/>
    </location>
</feature>
<reference evidence="4" key="1">
    <citation type="submission" date="2016-10" db="EMBL/GenBank/DDBJ databases">
        <authorList>
            <person name="Varghese N."/>
            <person name="Submissions S."/>
        </authorList>
    </citation>
    <scope>NUCLEOTIDE SEQUENCE [LARGE SCALE GENOMIC DNA]</scope>
    <source>
        <strain evidence="4">DSM 44544</strain>
    </source>
</reference>
<dbReference type="SUPFAM" id="SSF55486">
    <property type="entry name" value="Metalloproteases ('zincins'), catalytic domain"/>
    <property type="match status" value="1"/>
</dbReference>
<accession>A0A1H4TA02</accession>
<dbReference type="InterPro" id="IPR051425">
    <property type="entry name" value="Formin_Homology"/>
</dbReference>
<evidence type="ECO:0000313" key="3">
    <source>
        <dbReference type="EMBL" id="SEC53295.1"/>
    </source>
</evidence>
<name>A0A1H4TA02_9PSEU</name>
<organism evidence="3 4">
    <name type="scientific">Amycolatopsis tolypomycina</name>
    <dbReference type="NCBI Taxonomy" id="208445"/>
    <lineage>
        <taxon>Bacteria</taxon>
        <taxon>Bacillati</taxon>
        <taxon>Actinomycetota</taxon>
        <taxon>Actinomycetes</taxon>
        <taxon>Pseudonocardiales</taxon>
        <taxon>Pseudonocardiaceae</taxon>
        <taxon>Amycolatopsis</taxon>
    </lineage>
</organism>
<sequence length="404" mass="42465">MARVDWLPQPRRRPGQEATRASRIPAPAAPVTTARVAPAHPAMPDAAPPEPRIATEAAAPAAELELRATTETAPPTHPPATEPEPRTPAARQTNAHAPATQPEPHTPSSRQAIAPALSVGPPAPRVPRPPAVAPPLPTLALPAPASRPATTDWWPPAVLVFAVALALALLLTPQAAEPRRVSGVASAQPTVQTTTPTAKPEPAALPDGVPVTETGGGTWHVVPGPPRDLGAGPKILTYTVEVEDGVDLRGFDHDVDAILADPRGWSGVTFRRVDDDPAVRISLTTPGTARRPDLCGFSIPYDSSCRLAREHRIVVNLARWLRGAHSYDGDLVGYRTYAINHEMGHALGFGHVGCPAPGAPAPVMMQQTFGLSNTYLADLNRAEPGAAGKVKPDGAVCRPNPWPR</sequence>
<evidence type="ECO:0000256" key="1">
    <source>
        <dbReference type="SAM" id="MobiDB-lite"/>
    </source>
</evidence>
<proteinExistence type="predicted"/>
<keyword evidence="4" id="KW-1185">Reference proteome</keyword>
<dbReference type="InterPro" id="IPR022603">
    <property type="entry name" value="DUF3152"/>
</dbReference>
<dbReference type="PANTHER" id="PTHR45725">
    <property type="entry name" value="FORMIN HOMOLOGY 2 FAMILY MEMBER"/>
    <property type="match status" value="1"/>
</dbReference>
<feature type="compositionally biased region" description="Low complexity" evidence="1">
    <location>
        <begin position="184"/>
        <end position="205"/>
    </location>
</feature>
<dbReference type="PANTHER" id="PTHR45725:SF18">
    <property type="entry name" value="ORC1-LIKE AAA ATPASE DOMAIN-CONTAINING PROTEIN"/>
    <property type="match status" value="1"/>
</dbReference>
<feature type="region of interest" description="Disordered" evidence="1">
    <location>
        <begin position="385"/>
        <end position="404"/>
    </location>
</feature>
<feature type="domain" description="DUF3152" evidence="2">
    <location>
        <begin position="205"/>
        <end position="403"/>
    </location>
</feature>
<protein>
    <recommendedName>
        <fullName evidence="2">DUF3152 domain-containing protein</fullName>
    </recommendedName>
</protein>
<dbReference type="EMBL" id="FNSO01000004">
    <property type="protein sequence ID" value="SEC53295.1"/>
    <property type="molecule type" value="Genomic_DNA"/>
</dbReference>
<feature type="compositionally biased region" description="Low complexity" evidence="1">
    <location>
        <begin position="25"/>
        <end position="45"/>
    </location>
</feature>
<dbReference type="Pfam" id="PF11350">
    <property type="entry name" value="DUF3152"/>
    <property type="match status" value="1"/>
</dbReference>
<dbReference type="AlphaFoldDB" id="A0A1H4TA02"/>
<evidence type="ECO:0000259" key="2">
    <source>
        <dbReference type="Pfam" id="PF11350"/>
    </source>
</evidence>